<reference evidence="2" key="1">
    <citation type="journal article" date="2019" name="Int. J. Syst. Evol. Microbiol.">
        <title>The Global Catalogue of Microorganisms (GCM) 10K type strain sequencing project: providing services to taxonomists for standard genome sequencing and annotation.</title>
        <authorList>
            <consortium name="The Broad Institute Genomics Platform"/>
            <consortium name="The Broad Institute Genome Sequencing Center for Infectious Disease"/>
            <person name="Wu L."/>
            <person name="Ma J."/>
        </authorList>
    </citation>
    <scope>NUCLEOTIDE SEQUENCE [LARGE SCALE GENOMIC DNA]</scope>
    <source>
        <strain evidence="2">KCTC 32514</strain>
    </source>
</reference>
<protein>
    <recommendedName>
        <fullName evidence="3">MarR family protein</fullName>
    </recommendedName>
</protein>
<name>A0ABW5ZYS3_9FLAO</name>
<evidence type="ECO:0000313" key="2">
    <source>
        <dbReference type="Proteomes" id="UP001597548"/>
    </source>
</evidence>
<dbReference type="Proteomes" id="UP001597548">
    <property type="component" value="Unassembled WGS sequence"/>
</dbReference>
<dbReference type="InterPro" id="IPR036390">
    <property type="entry name" value="WH_DNA-bd_sf"/>
</dbReference>
<sequence>MTIDNKLLKLKNITPLQKLILGLILDTPPIVIQFAGGYNSTCVDIAKEIGSTRTKVRKEVDTLLEQGYISSKVGYRTRVTNISKAFIELLNS</sequence>
<evidence type="ECO:0008006" key="3">
    <source>
        <dbReference type="Google" id="ProtNLM"/>
    </source>
</evidence>
<evidence type="ECO:0000313" key="1">
    <source>
        <dbReference type="EMBL" id="MFD2916838.1"/>
    </source>
</evidence>
<dbReference type="SUPFAM" id="SSF46785">
    <property type="entry name" value="Winged helix' DNA-binding domain"/>
    <property type="match status" value="1"/>
</dbReference>
<keyword evidence="2" id="KW-1185">Reference proteome</keyword>
<comment type="caution">
    <text evidence="1">The sequence shown here is derived from an EMBL/GenBank/DDBJ whole genome shotgun (WGS) entry which is preliminary data.</text>
</comment>
<dbReference type="EMBL" id="JBHUOS010000010">
    <property type="protein sequence ID" value="MFD2916838.1"/>
    <property type="molecule type" value="Genomic_DNA"/>
</dbReference>
<gene>
    <name evidence="1" type="ORF">ACFS29_14380</name>
</gene>
<accession>A0ABW5ZYS3</accession>
<proteinExistence type="predicted"/>
<dbReference type="RefSeq" id="WP_194506302.1">
    <property type="nucleotide sequence ID" value="NZ_JADILU010000001.1"/>
</dbReference>
<organism evidence="1 2">
    <name type="scientific">Psychroserpens luteus</name>
    <dbReference type="NCBI Taxonomy" id="1434066"/>
    <lineage>
        <taxon>Bacteria</taxon>
        <taxon>Pseudomonadati</taxon>
        <taxon>Bacteroidota</taxon>
        <taxon>Flavobacteriia</taxon>
        <taxon>Flavobacteriales</taxon>
        <taxon>Flavobacteriaceae</taxon>
        <taxon>Psychroserpens</taxon>
    </lineage>
</organism>